<feature type="compositionally biased region" description="Low complexity" evidence="5">
    <location>
        <begin position="43"/>
        <end position="52"/>
    </location>
</feature>
<feature type="transmembrane region" description="Helical" evidence="6">
    <location>
        <begin position="418"/>
        <end position="439"/>
    </location>
</feature>
<evidence type="ECO:0000259" key="7">
    <source>
        <dbReference type="PROSITE" id="PS50850"/>
    </source>
</evidence>
<evidence type="ECO:0000256" key="3">
    <source>
        <dbReference type="ARBA" id="ARBA00022989"/>
    </source>
</evidence>
<dbReference type="GO" id="GO:0022857">
    <property type="term" value="F:transmembrane transporter activity"/>
    <property type="evidence" value="ECO:0007669"/>
    <property type="project" value="InterPro"/>
</dbReference>
<dbReference type="GeneID" id="89936782"/>
<dbReference type="EMBL" id="MU853342">
    <property type="protein sequence ID" value="KAK4112542.1"/>
    <property type="molecule type" value="Genomic_DNA"/>
</dbReference>
<evidence type="ECO:0000256" key="1">
    <source>
        <dbReference type="ARBA" id="ARBA00004141"/>
    </source>
</evidence>
<dbReference type="RefSeq" id="XP_064670112.1">
    <property type="nucleotide sequence ID" value="XM_064812657.1"/>
</dbReference>
<feature type="transmembrane region" description="Helical" evidence="6">
    <location>
        <begin position="378"/>
        <end position="398"/>
    </location>
</feature>
<dbReference type="InterPro" id="IPR011701">
    <property type="entry name" value="MFS"/>
</dbReference>
<keyword evidence="2 6" id="KW-0812">Transmembrane</keyword>
<evidence type="ECO:0000256" key="6">
    <source>
        <dbReference type="SAM" id="Phobius"/>
    </source>
</evidence>
<evidence type="ECO:0000313" key="9">
    <source>
        <dbReference type="Proteomes" id="UP001302812"/>
    </source>
</evidence>
<organism evidence="8 9">
    <name type="scientific">Canariomyces notabilis</name>
    <dbReference type="NCBI Taxonomy" id="2074819"/>
    <lineage>
        <taxon>Eukaryota</taxon>
        <taxon>Fungi</taxon>
        <taxon>Dikarya</taxon>
        <taxon>Ascomycota</taxon>
        <taxon>Pezizomycotina</taxon>
        <taxon>Sordariomycetes</taxon>
        <taxon>Sordariomycetidae</taxon>
        <taxon>Sordariales</taxon>
        <taxon>Chaetomiaceae</taxon>
        <taxon>Canariomyces</taxon>
    </lineage>
</organism>
<dbReference type="GO" id="GO:0005886">
    <property type="term" value="C:plasma membrane"/>
    <property type="evidence" value="ECO:0007669"/>
    <property type="project" value="TreeGrafter"/>
</dbReference>
<evidence type="ECO:0000256" key="5">
    <source>
        <dbReference type="SAM" id="MobiDB-lite"/>
    </source>
</evidence>
<evidence type="ECO:0000256" key="2">
    <source>
        <dbReference type="ARBA" id="ARBA00022692"/>
    </source>
</evidence>
<keyword evidence="3 6" id="KW-1133">Transmembrane helix</keyword>
<feature type="transmembrane region" description="Helical" evidence="6">
    <location>
        <begin position="303"/>
        <end position="321"/>
    </location>
</feature>
<feature type="transmembrane region" description="Helical" evidence="6">
    <location>
        <begin position="125"/>
        <end position="145"/>
    </location>
</feature>
<feature type="domain" description="Major facilitator superfamily (MFS) profile" evidence="7">
    <location>
        <begin position="88"/>
        <end position="565"/>
    </location>
</feature>
<feature type="compositionally biased region" description="Polar residues" evidence="5">
    <location>
        <begin position="53"/>
        <end position="63"/>
    </location>
</feature>
<reference evidence="8" key="2">
    <citation type="submission" date="2023-05" db="EMBL/GenBank/DDBJ databases">
        <authorList>
            <consortium name="Lawrence Berkeley National Laboratory"/>
            <person name="Steindorff A."/>
            <person name="Hensen N."/>
            <person name="Bonometti L."/>
            <person name="Westerberg I."/>
            <person name="Brannstrom I.O."/>
            <person name="Guillou S."/>
            <person name="Cros-Aarteil S."/>
            <person name="Calhoun S."/>
            <person name="Haridas S."/>
            <person name="Kuo A."/>
            <person name="Mondo S."/>
            <person name="Pangilinan J."/>
            <person name="Riley R."/>
            <person name="Labutti K."/>
            <person name="Andreopoulos B."/>
            <person name="Lipzen A."/>
            <person name="Chen C."/>
            <person name="Yanf M."/>
            <person name="Daum C."/>
            <person name="Ng V."/>
            <person name="Clum A."/>
            <person name="Ohm R."/>
            <person name="Martin F."/>
            <person name="Silar P."/>
            <person name="Natvig D."/>
            <person name="Lalanne C."/>
            <person name="Gautier V."/>
            <person name="Ament-Velasquez S.L."/>
            <person name="Kruys A."/>
            <person name="Hutchinson M.I."/>
            <person name="Powell A.J."/>
            <person name="Barry K."/>
            <person name="Miller A.N."/>
            <person name="Grigoriev I.V."/>
            <person name="Debuchy R."/>
            <person name="Gladieux P."/>
            <person name="Thoren M.H."/>
            <person name="Johannesson H."/>
        </authorList>
    </citation>
    <scope>NUCLEOTIDE SEQUENCE</scope>
    <source>
        <strain evidence="8">CBS 508.74</strain>
    </source>
</reference>
<dbReference type="Pfam" id="PF07690">
    <property type="entry name" value="MFS_1"/>
    <property type="match status" value="1"/>
</dbReference>
<comment type="caution">
    <text evidence="8">The sequence shown here is derived from an EMBL/GenBank/DDBJ whole genome shotgun (WGS) entry which is preliminary data.</text>
</comment>
<dbReference type="PANTHER" id="PTHR23501:SF39">
    <property type="entry name" value="MULTIDRUG TRANSPORTER, PUTATIVE (AFU_ORTHOLOGUE AFUA_1G05010)-RELATED"/>
    <property type="match status" value="1"/>
</dbReference>
<feature type="region of interest" description="Disordered" evidence="5">
    <location>
        <begin position="15"/>
        <end position="78"/>
    </location>
</feature>
<dbReference type="InterPro" id="IPR036259">
    <property type="entry name" value="MFS_trans_sf"/>
</dbReference>
<feature type="transmembrane region" description="Helical" evidence="6">
    <location>
        <begin position="88"/>
        <end position="113"/>
    </location>
</feature>
<dbReference type="Gene3D" id="1.20.1250.20">
    <property type="entry name" value="MFS general substrate transporter like domains"/>
    <property type="match status" value="1"/>
</dbReference>
<reference evidence="8" key="1">
    <citation type="journal article" date="2023" name="Mol. Phylogenet. Evol.">
        <title>Genome-scale phylogeny and comparative genomics of the fungal order Sordariales.</title>
        <authorList>
            <person name="Hensen N."/>
            <person name="Bonometti L."/>
            <person name="Westerberg I."/>
            <person name="Brannstrom I.O."/>
            <person name="Guillou S."/>
            <person name="Cros-Aarteil S."/>
            <person name="Calhoun S."/>
            <person name="Haridas S."/>
            <person name="Kuo A."/>
            <person name="Mondo S."/>
            <person name="Pangilinan J."/>
            <person name="Riley R."/>
            <person name="LaButti K."/>
            <person name="Andreopoulos B."/>
            <person name="Lipzen A."/>
            <person name="Chen C."/>
            <person name="Yan M."/>
            <person name="Daum C."/>
            <person name="Ng V."/>
            <person name="Clum A."/>
            <person name="Steindorff A."/>
            <person name="Ohm R.A."/>
            <person name="Martin F."/>
            <person name="Silar P."/>
            <person name="Natvig D.O."/>
            <person name="Lalanne C."/>
            <person name="Gautier V."/>
            <person name="Ament-Velasquez S.L."/>
            <person name="Kruys A."/>
            <person name="Hutchinson M.I."/>
            <person name="Powell A.J."/>
            <person name="Barry K."/>
            <person name="Miller A.N."/>
            <person name="Grigoriev I.V."/>
            <person name="Debuchy R."/>
            <person name="Gladieux P."/>
            <person name="Hiltunen Thoren M."/>
            <person name="Johannesson H."/>
        </authorList>
    </citation>
    <scope>NUCLEOTIDE SEQUENCE</scope>
    <source>
        <strain evidence="8">CBS 508.74</strain>
    </source>
</reference>
<dbReference type="AlphaFoldDB" id="A0AAN6TDR4"/>
<feature type="transmembrane region" description="Helical" evidence="6">
    <location>
        <begin position="446"/>
        <end position="465"/>
    </location>
</feature>
<dbReference type="SUPFAM" id="SSF103473">
    <property type="entry name" value="MFS general substrate transporter"/>
    <property type="match status" value="1"/>
</dbReference>
<gene>
    <name evidence="8" type="ORF">N656DRAFT_731891</name>
</gene>
<feature type="transmembrane region" description="Helical" evidence="6">
    <location>
        <begin position="214"/>
        <end position="233"/>
    </location>
</feature>
<feature type="transmembrane region" description="Helical" evidence="6">
    <location>
        <begin position="239"/>
        <end position="262"/>
    </location>
</feature>
<comment type="subcellular location">
    <subcellularLocation>
        <location evidence="1">Membrane</location>
        <topology evidence="1">Multi-pass membrane protein</topology>
    </subcellularLocation>
</comment>
<feature type="transmembrane region" description="Helical" evidence="6">
    <location>
        <begin position="544"/>
        <end position="570"/>
    </location>
</feature>
<sequence>MYTAFKYARKQYRGYQARRAAEQQGQPADSEPYAHNGVPFHDTTALTTRTPTPDVSNNSTQEPLNKPSKETPEERAEKTRRRKYRWKIIVGLFAPYTLQALDTTIIASAVKFIADDFGQLHQLNWIITAFNLTSAAFLPVFAQLADVFGRHAALQTALVIILVGSALCTASPVSAFPLLLLGRALQGVGAAGINICVRTILADRVSLADYAKNWTVFALLSAVSFSIGPVAGGYLTQASWRWCFAINLPVGVVGIGVLFWLLRGELVPAQDVDEVLLGRGVQGTTRKGRFFARLGTIDYGGQLLFLWGLGLLVLAFTWAGAEFPWDSTAVLVSLVVGGVLTVAWLVYEWAMVPGRLMARVFPMQKAMMPWELLMQRDIGLLFLINFANGVAMYSVMYFMDLYFTLVQGHSASRAGVGLLFFLPGLGVGVYMAMFFINVWPRQTLPALLLGSVTSAVGITVLPWACQSDNTPLIYGMMALAGYGVGMNTNPGSLHGLAYFPSMTAPISCLVSFAVPFGGTIALTIMSTVFNNRSGPKHDDPKTGIVWAFIAMIPLMWAAMILTTFLGNVWIRKDGGHDVVHGAWLWHLVRGKRLEKVTMSKTELVGSGCETGDLPLKNLRVADLPNDMERGAYRRAVDDGRIEP</sequence>
<evidence type="ECO:0000256" key="4">
    <source>
        <dbReference type="ARBA" id="ARBA00023136"/>
    </source>
</evidence>
<dbReference type="PROSITE" id="PS50850">
    <property type="entry name" value="MFS"/>
    <property type="match status" value="1"/>
</dbReference>
<keyword evidence="9" id="KW-1185">Reference proteome</keyword>
<dbReference type="InterPro" id="IPR020846">
    <property type="entry name" value="MFS_dom"/>
</dbReference>
<evidence type="ECO:0000313" key="8">
    <source>
        <dbReference type="EMBL" id="KAK4112542.1"/>
    </source>
</evidence>
<feature type="transmembrane region" description="Helical" evidence="6">
    <location>
        <begin position="157"/>
        <end position="178"/>
    </location>
</feature>
<dbReference type="Proteomes" id="UP001302812">
    <property type="component" value="Unassembled WGS sequence"/>
</dbReference>
<keyword evidence="4 6" id="KW-0472">Membrane</keyword>
<protein>
    <submittedName>
        <fullName evidence="8">MFS general substrate transporter</fullName>
    </submittedName>
</protein>
<feature type="compositionally biased region" description="Basic and acidic residues" evidence="5">
    <location>
        <begin position="67"/>
        <end position="77"/>
    </location>
</feature>
<dbReference type="PANTHER" id="PTHR23501">
    <property type="entry name" value="MAJOR FACILITATOR SUPERFAMILY"/>
    <property type="match status" value="1"/>
</dbReference>
<feature type="transmembrane region" description="Helical" evidence="6">
    <location>
        <begin position="502"/>
        <end position="524"/>
    </location>
</feature>
<proteinExistence type="predicted"/>
<feature type="transmembrane region" description="Helical" evidence="6">
    <location>
        <begin position="471"/>
        <end position="490"/>
    </location>
</feature>
<name>A0AAN6TDR4_9PEZI</name>
<feature type="transmembrane region" description="Helical" evidence="6">
    <location>
        <begin position="184"/>
        <end position="202"/>
    </location>
</feature>
<feature type="transmembrane region" description="Helical" evidence="6">
    <location>
        <begin position="327"/>
        <end position="347"/>
    </location>
</feature>
<accession>A0AAN6TDR4</accession>